<feature type="transmembrane region" description="Helical" evidence="1">
    <location>
        <begin position="216"/>
        <end position="236"/>
    </location>
</feature>
<feature type="transmembrane region" description="Helical" evidence="1">
    <location>
        <begin position="12"/>
        <end position="31"/>
    </location>
</feature>
<protein>
    <recommendedName>
        <fullName evidence="4">DUF4239 domain-containing protein</fullName>
    </recommendedName>
</protein>
<dbReference type="Pfam" id="PF14023">
    <property type="entry name" value="Bestrophin-like"/>
    <property type="match status" value="1"/>
</dbReference>
<evidence type="ECO:0000313" key="3">
    <source>
        <dbReference type="Proteomes" id="UP000198598"/>
    </source>
</evidence>
<feature type="transmembrane region" description="Helical" evidence="1">
    <location>
        <begin position="184"/>
        <end position="210"/>
    </location>
</feature>
<sequence>MRWLYNLPTWSLALLIVALFLGLALLGLSFTHRRLHRSGAADSIDNGTVGWFFSAVSLLYGLLLGLLTVAAWGSYNQATLIASQEASATAVLYRDLAAYPDTTRDAMRKQLRDYLTVIVTQSWPAQRQGFLPDSETVVLNQLQKRLLHQRGLTNEQLVVHSETLRAYNSLIDLRRQRQEALKNGVPGVLWLVVLLGAVATIGFSYCFVVVSYRLHALLTGVLAGMIGLLVFLLVVLDHPYWGEISVSAEPYQLVLTTLMAH</sequence>
<evidence type="ECO:0000256" key="1">
    <source>
        <dbReference type="SAM" id="Phobius"/>
    </source>
</evidence>
<proteinExistence type="predicted"/>
<dbReference type="OrthoDB" id="9776669at2"/>
<dbReference type="EMBL" id="FOLQ01000052">
    <property type="protein sequence ID" value="SFF35116.1"/>
    <property type="molecule type" value="Genomic_DNA"/>
</dbReference>
<feature type="transmembrane region" description="Helical" evidence="1">
    <location>
        <begin position="51"/>
        <end position="72"/>
    </location>
</feature>
<gene>
    <name evidence="2" type="ORF">SAMN05216167_1525</name>
</gene>
<dbReference type="STRING" id="662367.SAMN05216167_1525"/>
<dbReference type="AlphaFoldDB" id="A0A1I2I2J1"/>
<reference evidence="2 3" key="1">
    <citation type="submission" date="2016-10" db="EMBL/GenBank/DDBJ databases">
        <authorList>
            <person name="de Groot N.N."/>
        </authorList>
    </citation>
    <scope>NUCLEOTIDE SEQUENCE [LARGE SCALE GENOMIC DNA]</scope>
    <source>
        <strain evidence="2 3">DSM 26130</strain>
    </source>
</reference>
<keyword evidence="1" id="KW-0472">Membrane</keyword>
<accession>A0A1I2I2J1</accession>
<name>A0A1I2I2J1_9BACT</name>
<organism evidence="2 3">
    <name type="scientific">Spirosoma endophyticum</name>
    <dbReference type="NCBI Taxonomy" id="662367"/>
    <lineage>
        <taxon>Bacteria</taxon>
        <taxon>Pseudomonadati</taxon>
        <taxon>Bacteroidota</taxon>
        <taxon>Cytophagia</taxon>
        <taxon>Cytophagales</taxon>
        <taxon>Cytophagaceae</taxon>
        <taxon>Spirosoma</taxon>
    </lineage>
</organism>
<dbReference type="InterPro" id="IPR025333">
    <property type="entry name" value="DUF4239"/>
</dbReference>
<keyword evidence="3" id="KW-1185">Reference proteome</keyword>
<dbReference type="RefSeq" id="WP_093835261.1">
    <property type="nucleotide sequence ID" value="NZ_FOLQ01000052.1"/>
</dbReference>
<evidence type="ECO:0008006" key="4">
    <source>
        <dbReference type="Google" id="ProtNLM"/>
    </source>
</evidence>
<evidence type="ECO:0000313" key="2">
    <source>
        <dbReference type="EMBL" id="SFF35116.1"/>
    </source>
</evidence>
<keyword evidence="1" id="KW-1133">Transmembrane helix</keyword>
<dbReference type="Proteomes" id="UP000198598">
    <property type="component" value="Unassembled WGS sequence"/>
</dbReference>
<keyword evidence="1" id="KW-0812">Transmembrane</keyword>